<accession>A0A7J4XFK8</accession>
<organism evidence="2 3">
    <name type="scientific">Bacteroides salyersiae</name>
    <dbReference type="NCBI Taxonomy" id="291644"/>
    <lineage>
        <taxon>Bacteria</taxon>
        <taxon>Pseudomonadati</taxon>
        <taxon>Bacteroidota</taxon>
        <taxon>Bacteroidia</taxon>
        <taxon>Bacteroidales</taxon>
        <taxon>Bacteroidaceae</taxon>
        <taxon>Bacteroides</taxon>
    </lineage>
</organism>
<dbReference type="Gene3D" id="2.60.40.2620">
    <property type="entry name" value="Fimbrillin-like"/>
    <property type="match status" value="1"/>
</dbReference>
<protein>
    <recommendedName>
        <fullName evidence="1">Fibrobacter succinogenes major paralogous domain-containing protein</fullName>
    </recommendedName>
</protein>
<dbReference type="Pfam" id="PF09603">
    <property type="entry name" value="Fib_succ_major"/>
    <property type="match status" value="1"/>
</dbReference>
<sequence length="632" mass="71683">MRNHLPIIVSIWILIGSVFCIWSCVNSIGEEEDEKTDTVIPGNIPIKISAKTLHSQIYRKDCDDAIGLYVLISPTTLDKERYIENRQFKCKASGFVTEEEVYYPAEKNKCDFISYYPYQQTGITAGEQKINISIRTDQNSATNYNRSDFMTAQANNISAVKKNIELHHTHRLCQLTIRIKPTNEYDINILKKSNPVIRINQVFTQATYDFDKNEISSLGQLQNVIPNGEWNIDNNTLTGKKSILIPQTIPAGNEILTLSIDSKKYECRLKENYELESGTACELTLRYDPVLGINGITAEINDWKEGNKSEITPTEKEEKTGILISDFDFEQSSVYSIISEGKIVAEVCREYLSSPEIQTQAVVIYPAKDGVNDWLKGIVLQIINDDRKIHGGKAIWDKKTNTLNYVPGNLAPILSFYIASDLSIEFSKPAEPLLLSIRKKVLTDIRKDETCIYPIVKIGTQYWMRENLKTVFYNDNQKITAKTTSNYSKSSAGYFKEKTYLFYNKAAVTSGKLAPKGWKIADNKVWQLLKSYIKEDGSVLKGHKLWKKSEYTASDLTEFNAIPTGIFTKEKGADSSIYAFAGEYAIYWNMGNDQKTLAEKSILLRYDSDQTAEANHSDFCGYSVRCVLENSE</sequence>
<gene>
    <name evidence="2" type="ORF">F3F73_17045</name>
</gene>
<dbReference type="RefSeq" id="WP_130059860.1">
    <property type="nucleotide sequence ID" value="NZ_JADNPJ010000032.1"/>
</dbReference>
<evidence type="ECO:0000313" key="3">
    <source>
        <dbReference type="Proteomes" id="UP000422221"/>
    </source>
</evidence>
<dbReference type="CDD" id="cd13121">
    <property type="entry name" value="BF2867_like_C"/>
    <property type="match status" value="1"/>
</dbReference>
<comment type="caution">
    <text evidence="2">The sequence shown here is derived from an EMBL/GenBank/DDBJ whole genome shotgun (WGS) entry which is preliminary data.</text>
</comment>
<dbReference type="EMBL" id="VWMK01000018">
    <property type="protein sequence ID" value="KAA3760972.1"/>
    <property type="molecule type" value="Genomic_DNA"/>
</dbReference>
<dbReference type="NCBIfam" id="TIGR02145">
    <property type="entry name" value="Fib_succ_major"/>
    <property type="match status" value="1"/>
</dbReference>
<evidence type="ECO:0000259" key="1">
    <source>
        <dbReference type="Pfam" id="PF09603"/>
    </source>
</evidence>
<dbReference type="InterPro" id="IPR025049">
    <property type="entry name" value="Mfa-like_1"/>
</dbReference>
<dbReference type="CDD" id="cd13120">
    <property type="entry name" value="BF2867_like_N"/>
    <property type="match status" value="1"/>
</dbReference>
<dbReference type="AlphaFoldDB" id="A0A7J4XFK8"/>
<evidence type="ECO:0000313" key="2">
    <source>
        <dbReference type="EMBL" id="KAA3760972.1"/>
    </source>
</evidence>
<dbReference type="Proteomes" id="UP000422221">
    <property type="component" value="Unassembled WGS sequence"/>
</dbReference>
<feature type="domain" description="Fibrobacter succinogenes major paralogous" evidence="1">
    <location>
        <begin position="456"/>
        <end position="627"/>
    </location>
</feature>
<dbReference type="Pfam" id="PF13149">
    <property type="entry name" value="Mfa_like_1"/>
    <property type="match status" value="1"/>
</dbReference>
<proteinExistence type="predicted"/>
<name>A0A7J4XFK8_9BACE</name>
<reference evidence="2 3" key="1">
    <citation type="journal article" date="2019" name="Nat. Med.">
        <title>A library of human gut bacterial isolates paired with longitudinal multiomics data enables mechanistic microbiome research.</title>
        <authorList>
            <person name="Poyet M."/>
            <person name="Groussin M."/>
            <person name="Gibbons S.M."/>
            <person name="Avila-Pacheco J."/>
            <person name="Jiang X."/>
            <person name="Kearney S.M."/>
            <person name="Perrotta A.R."/>
            <person name="Berdy B."/>
            <person name="Zhao S."/>
            <person name="Lieberman T.D."/>
            <person name="Swanson P.K."/>
            <person name="Smith M."/>
            <person name="Roesemann S."/>
            <person name="Alexander J.E."/>
            <person name="Rich S.A."/>
            <person name="Livny J."/>
            <person name="Vlamakis H."/>
            <person name="Clish C."/>
            <person name="Bullock K."/>
            <person name="Deik A."/>
            <person name="Scott J."/>
            <person name="Pierce K.A."/>
            <person name="Xavier R.J."/>
            <person name="Alm E.J."/>
        </authorList>
    </citation>
    <scope>NUCLEOTIDE SEQUENCE [LARGE SCALE GENOMIC DNA]</scope>
    <source>
        <strain evidence="2 3">BIOML-A10</strain>
    </source>
</reference>
<dbReference type="InterPro" id="IPR011871">
    <property type="entry name" value="Fib_succ_major"/>
</dbReference>
<dbReference type="InterPro" id="IPR042278">
    <property type="entry name" value="Mfa-like_1_N"/>
</dbReference>
<dbReference type="Gene3D" id="2.60.40.2630">
    <property type="match status" value="1"/>
</dbReference>